<evidence type="ECO:0000313" key="3">
    <source>
        <dbReference type="Proteomes" id="UP001302126"/>
    </source>
</evidence>
<dbReference type="AlphaFoldDB" id="A0AAN6X7M6"/>
<feature type="compositionally biased region" description="Low complexity" evidence="1">
    <location>
        <begin position="55"/>
        <end position="67"/>
    </location>
</feature>
<evidence type="ECO:0000313" key="2">
    <source>
        <dbReference type="EMBL" id="KAK4193592.1"/>
    </source>
</evidence>
<evidence type="ECO:0000256" key="1">
    <source>
        <dbReference type="SAM" id="MobiDB-lite"/>
    </source>
</evidence>
<reference evidence="2" key="1">
    <citation type="journal article" date="2023" name="Mol. Phylogenet. Evol.">
        <title>Genome-scale phylogeny and comparative genomics of the fungal order Sordariales.</title>
        <authorList>
            <person name="Hensen N."/>
            <person name="Bonometti L."/>
            <person name="Westerberg I."/>
            <person name="Brannstrom I.O."/>
            <person name="Guillou S."/>
            <person name="Cros-Aarteil S."/>
            <person name="Calhoun S."/>
            <person name="Haridas S."/>
            <person name="Kuo A."/>
            <person name="Mondo S."/>
            <person name="Pangilinan J."/>
            <person name="Riley R."/>
            <person name="LaButti K."/>
            <person name="Andreopoulos B."/>
            <person name="Lipzen A."/>
            <person name="Chen C."/>
            <person name="Yan M."/>
            <person name="Daum C."/>
            <person name="Ng V."/>
            <person name="Clum A."/>
            <person name="Steindorff A."/>
            <person name="Ohm R.A."/>
            <person name="Martin F."/>
            <person name="Silar P."/>
            <person name="Natvig D.O."/>
            <person name="Lalanne C."/>
            <person name="Gautier V."/>
            <person name="Ament-Velasquez S.L."/>
            <person name="Kruys A."/>
            <person name="Hutchinson M.I."/>
            <person name="Powell A.J."/>
            <person name="Barry K."/>
            <person name="Miller A.N."/>
            <person name="Grigoriev I.V."/>
            <person name="Debuchy R."/>
            <person name="Gladieux P."/>
            <person name="Hiltunen Thoren M."/>
            <person name="Johannesson H."/>
        </authorList>
    </citation>
    <scope>NUCLEOTIDE SEQUENCE</scope>
    <source>
        <strain evidence="2">PSN309</strain>
    </source>
</reference>
<feature type="compositionally biased region" description="Low complexity" evidence="1">
    <location>
        <begin position="242"/>
        <end position="252"/>
    </location>
</feature>
<dbReference type="Proteomes" id="UP001302126">
    <property type="component" value="Unassembled WGS sequence"/>
</dbReference>
<organism evidence="2 3">
    <name type="scientific">Podospora australis</name>
    <dbReference type="NCBI Taxonomy" id="1536484"/>
    <lineage>
        <taxon>Eukaryota</taxon>
        <taxon>Fungi</taxon>
        <taxon>Dikarya</taxon>
        <taxon>Ascomycota</taxon>
        <taxon>Pezizomycotina</taxon>
        <taxon>Sordariomycetes</taxon>
        <taxon>Sordariomycetidae</taxon>
        <taxon>Sordariales</taxon>
        <taxon>Podosporaceae</taxon>
        <taxon>Podospora</taxon>
    </lineage>
</organism>
<protein>
    <submittedName>
        <fullName evidence="2">Uncharacterized protein</fullName>
    </submittedName>
</protein>
<gene>
    <name evidence="2" type="ORF">QBC35DRAFT_526877</name>
</gene>
<reference evidence="2" key="2">
    <citation type="submission" date="2023-05" db="EMBL/GenBank/DDBJ databases">
        <authorList>
            <consortium name="Lawrence Berkeley National Laboratory"/>
            <person name="Steindorff A."/>
            <person name="Hensen N."/>
            <person name="Bonometti L."/>
            <person name="Westerberg I."/>
            <person name="Brannstrom I.O."/>
            <person name="Guillou S."/>
            <person name="Cros-Aarteil S."/>
            <person name="Calhoun S."/>
            <person name="Haridas S."/>
            <person name="Kuo A."/>
            <person name="Mondo S."/>
            <person name="Pangilinan J."/>
            <person name="Riley R."/>
            <person name="Labutti K."/>
            <person name="Andreopoulos B."/>
            <person name="Lipzen A."/>
            <person name="Chen C."/>
            <person name="Yanf M."/>
            <person name="Daum C."/>
            <person name="Ng V."/>
            <person name="Clum A."/>
            <person name="Ohm R."/>
            <person name="Martin F."/>
            <person name="Silar P."/>
            <person name="Natvig D."/>
            <person name="Lalanne C."/>
            <person name="Gautier V."/>
            <person name="Ament-Velasquez S.L."/>
            <person name="Kruys A."/>
            <person name="Hutchinson M.I."/>
            <person name="Powell A.J."/>
            <person name="Barry K."/>
            <person name="Miller A.N."/>
            <person name="Grigoriev I.V."/>
            <person name="Debuchy R."/>
            <person name="Gladieux P."/>
            <person name="Thoren M.H."/>
            <person name="Johannesson H."/>
        </authorList>
    </citation>
    <scope>NUCLEOTIDE SEQUENCE</scope>
    <source>
        <strain evidence="2">PSN309</strain>
    </source>
</reference>
<feature type="region of interest" description="Disordered" evidence="1">
    <location>
        <begin position="138"/>
        <end position="165"/>
    </location>
</feature>
<accession>A0AAN6X7M6</accession>
<name>A0AAN6X7M6_9PEZI</name>
<keyword evidence="3" id="KW-1185">Reference proteome</keyword>
<feature type="compositionally biased region" description="Basic and acidic residues" evidence="1">
    <location>
        <begin position="143"/>
        <end position="155"/>
    </location>
</feature>
<comment type="caution">
    <text evidence="2">The sequence shown here is derived from an EMBL/GenBank/DDBJ whole genome shotgun (WGS) entry which is preliminary data.</text>
</comment>
<feature type="region of interest" description="Disordered" evidence="1">
    <location>
        <begin position="233"/>
        <end position="285"/>
    </location>
</feature>
<feature type="compositionally biased region" description="Polar residues" evidence="1">
    <location>
        <begin position="253"/>
        <end position="267"/>
    </location>
</feature>
<feature type="compositionally biased region" description="Basic and acidic residues" evidence="1">
    <location>
        <begin position="268"/>
        <end position="284"/>
    </location>
</feature>
<sequence length="414" mass="44744">MENVPVFAKSPAAANKTSRLGIFATIRRKTSRIFVNKENTPAAAHQDRDISLPGSQSTSMGSASSPSTKRLNRRTWFNSLGSRNPYRHSVLLDSRFDVNDLTATTTRDSVPANVPPRSPMKRLLGTSSSMMVSLRGRVRHGSHSTDPEEHEHNRGDTPSVYSQDAASPVLTLPSACQPRADRRSSFQLGVQKAVQAFDHNFSLDDDGETSSVRKLPASRAIASNASEECLSIPTSTHVHPASSSKSTSQAWSITTPSRSNSEASPSTSKRDSSRTSLDSGKDFSNRTLPGSPVCRTCGNCTNNSQSFQIDKILSEMNQHRDEEVDTLIRDKKGALSLAAESRLVSQKPPVDIGVMPVDDGDKSTLSILEEDSSLVASTPKRSLRDELLRVGEISPMCGGDGSMVADESTLVTRS</sequence>
<proteinExistence type="predicted"/>
<dbReference type="EMBL" id="MU864350">
    <property type="protein sequence ID" value="KAK4193592.1"/>
    <property type="molecule type" value="Genomic_DNA"/>
</dbReference>
<feature type="region of interest" description="Disordered" evidence="1">
    <location>
        <begin position="37"/>
        <end position="70"/>
    </location>
</feature>